<feature type="region of interest" description="Disordered" evidence="6">
    <location>
        <begin position="177"/>
        <end position="209"/>
    </location>
</feature>
<feature type="region of interest" description="Disordered" evidence="6">
    <location>
        <begin position="228"/>
        <end position="260"/>
    </location>
</feature>
<evidence type="ECO:0000256" key="1">
    <source>
        <dbReference type="ARBA" id="ARBA00022723"/>
    </source>
</evidence>
<dbReference type="GO" id="GO:0008270">
    <property type="term" value="F:zinc ion binding"/>
    <property type="evidence" value="ECO:0007669"/>
    <property type="project" value="UniProtKB-KW"/>
</dbReference>
<dbReference type="Gene3D" id="3.30.160.60">
    <property type="entry name" value="Classic Zinc Finger"/>
    <property type="match status" value="2"/>
</dbReference>
<dbReference type="InterPro" id="IPR013087">
    <property type="entry name" value="Znf_C2H2_type"/>
</dbReference>
<evidence type="ECO:0000256" key="5">
    <source>
        <dbReference type="PROSITE-ProRule" id="PRU00042"/>
    </source>
</evidence>
<reference evidence="9" key="1">
    <citation type="journal article" date="2014" name="Genome Announc.">
        <title>Genome sequence and annotation of Acremonium chrysogenum, producer of the beta-lactam antibiotic cephalosporin C.</title>
        <authorList>
            <person name="Terfehr D."/>
            <person name="Dahlmann T.A."/>
            <person name="Specht T."/>
            <person name="Zadra I."/>
            <person name="Kuernsteiner H."/>
            <person name="Kueck U."/>
        </authorList>
    </citation>
    <scope>NUCLEOTIDE SEQUENCE [LARGE SCALE GENOMIC DNA]</scope>
    <source>
        <strain evidence="9">ATCC 11550 / CBS 779.69 / DSM 880 / IAM 14645 / JCM 23072 / IMI 49137</strain>
    </source>
</reference>
<dbReference type="STRING" id="857340.A0A086T2U7"/>
<dbReference type="PROSITE" id="PS50157">
    <property type="entry name" value="ZINC_FINGER_C2H2_2"/>
    <property type="match status" value="1"/>
</dbReference>
<keyword evidence="3 5" id="KW-0863">Zinc-finger</keyword>
<evidence type="ECO:0000313" key="9">
    <source>
        <dbReference type="Proteomes" id="UP000029964"/>
    </source>
</evidence>
<dbReference type="PANTHER" id="PTHR24409:SF295">
    <property type="entry name" value="AZ2-RELATED"/>
    <property type="match status" value="1"/>
</dbReference>
<dbReference type="Pfam" id="PF00096">
    <property type="entry name" value="zf-C2H2"/>
    <property type="match status" value="1"/>
</dbReference>
<dbReference type="OrthoDB" id="8117402at2759"/>
<sequence>MATRRATPQGYGPFLCKSCNVRFASSETLMKHKADKRAKGSDTHIHCRFCGVDFATEQAEILHIRQASLVCPPLRQSDHPHAQELECPGCGHGPFRRVAQLMAHIEFGDCARISLASIEAIRDKKQEFPQKLEAITRMPVKGNYTGYMPSTLAAYDQEPPWEQEEEEEEQNLLQFEKDDFPGLPGQGGESAAERQAKTEAESILSASEPAGVDKENLAWTKKTNLFPNAAPAQAPTKEQLKEVTTPSARQKHDYLDPDDPDHPYFNPARYFCRYSETFTCPRTGCGKGFKTAGGLIAHLRSPAHGTKTYTCPYCYKRFKTLAAVTAHSESSSLRCNIRSTDGYDAYMDQLTGGIIDVDLDRHEDGTLRYKTSEAAWKTFGSNGNTGGQAVKGEAKVKMQPADDYPW</sequence>
<evidence type="ECO:0000256" key="3">
    <source>
        <dbReference type="ARBA" id="ARBA00022771"/>
    </source>
</evidence>
<dbReference type="GO" id="GO:0000981">
    <property type="term" value="F:DNA-binding transcription factor activity, RNA polymerase II-specific"/>
    <property type="evidence" value="ECO:0007669"/>
    <property type="project" value="TreeGrafter"/>
</dbReference>
<dbReference type="PANTHER" id="PTHR24409">
    <property type="entry name" value="ZINC FINGER PROTEIN 142"/>
    <property type="match status" value="1"/>
</dbReference>
<gene>
    <name evidence="8" type="ORF">ACRE_055660</name>
</gene>
<evidence type="ECO:0000313" key="8">
    <source>
        <dbReference type="EMBL" id="KFH43679.1"/>
    </source>
</evidence>
<evidence type="ECO:0000259" key="7">
    <source>
        <dbReference type="PROSITE" id="PS50157"/>
    </source>
</evidence>
<keyword evidence="9" id="KW-1185">Reference proteome</keyword>
<accession>A0A086T2U7</accession>
<keyword evidence="4" id="KW-0862">Zinc</keyword>
<organism evidence="8 9">
    <name type="scientific">Hapsidospora chrysogenum (strain ATCC 11550 / CBS 779.69 / DSM 880 / IAM 14645 / JCM 23072 / IMI 49137)</name>
    <name type="common">Acremonium chrysogenum</name>
    <dbReference type="NCBI Taxonomy" id="857340"/>
    <lineage>
        <taxon>Eukaryota</taxon>
        <taxon>Fungi</taxon>
        <taxon>Dikarya</taxon>
        <taxon>Ascomycota</taxon>
        <taxon>Pezizomycotina</taxon>
        <taxon>Sordariomycetes</taxon>
        <taxon>Hypocreomycetidae</taxon>
        <taxon>Hypocreales</taxon>
        <taxon>Bionectriaceae</taxon>
        <taxon>Hapsidospora</taxon>
    </lineage>
</organism>
<dbReference type="GO" id="GO:0005634">
    <property type="term" value="C:nucleus"/>
    <property type="evidence" value="ECO:0007669"/>
    <property type="project" value="TreeGrafter"/>
</dbReference>
<comment type="caution">
    <text evidence="8">The sequence shown here is derived from an EMBL/GenBank/DDBJ whole genome shotgun (WGS) entry which is preliminary data.</text>
</comment>
<feature type="domain" description="C2H2-type" evidence="7">
    <location>
        <begin position="278"/>
        <end position="304"/>
    </location>
</feature>
<name>A0A086T2U7_HAPC1</name>
<dbReference type="InterPro" id="IPR036236">
    <property type="entry name" value="Znf_C2H2_sf"/>
</dbReference>
<dbReference type="SUPFAM" id="SSF57667">
    <property type="entry name" value="beta-beta-alpha zinc fingers"/>
    <property type="match status" value="1"/>
</dbReference>
<evidence type="ECO:0000256" key="4">
    <source>
        <dbReference type="ARBA" id="ARBA00022833"/>
    </source>
</evidence>
<evidence type="ECO:0000256" key="2">
    <source>
        <dbReference type="ARBA" id="ARBA00022737"/>
    </source>
</evidence>
<dbReference type="Proteomes" id="UP000029964">
    <property type="component" value="Unassembled WGS sequence"/>
</dbReference>
<dbReference type="SMART" id="SM00355">
    <property type="entry name" value="ZnF_C2H2"/>
    <property type="match status" value="3"/>
</dbReference>
<feature type="compositionally biased region" description="Basic and acidic residues" evidence="6">
    <location>
        <begin position="191"/>
        <end position="200"/>
    </location>
</feature>
<keyword evidence="2" id="KW-0677">Repeat</keyword>
<proteinExistence type="predicted"/>
<evidence type="ECO:0000256" key="6">
    <source>
        <dbReference type="SAM" id="MobiDB-lite"/>
    </source>
</evidence>
<dbReference type="Pfam" id="PF13912">
    <property type="entry name" value="zf-C2H2_6"/>
    <property type="match status" value="2"/>
</dbReference>
<feature type="region of interest" description="Disordered" evidence="6">
    <location>
        <begin position="387"/>
        <end position="406"/>
    </location>
</feature>
<dbReference type="AlphaFoldDB" id="A0A086T2U7"/>
<dbReference type="EMBL" id="JPKY01000064">
    <property type="protein sequence ID" value="KFH43679.1"/>
    <property type="molecule type" value="Genomic_DNA"/>
</dbReference>
<keyword evidence="1" id="KW-0479">Metal-binding</keyword>
<dbReference type="GO" id="GO:0000977">
    <property type="term" value="F:RNA polymerase II transcription regulatory region sequence-specific DNA binding"/>
    <property type="evidence" value="ECO:0007669"/>
    <property type="project" value="TreeGrafter"/>
</dbReference>
<protein>
    <recommendedName>
        <fullName evidence="7">C2H2-type domain-containing protein</fullName>
    </recommendedName>
</protein>
<dbReference type="PROSITE" id="PS00028">
    <property type="entry name" value="ZINC_FINGER_C2H2_1"/>
    <property type="match status" value="1"/>
</dbReference>
<dbReference type="HOGENOM" id="CLU_031491_1_0_1"/>